<dbReference type="EMBL" id="JBHRZH010000016">
    <property type="protein sequence ID" value="MFC3762933.1"/>
    <property type="molecule type" value="Genomic_DNA"/>
</dbReference>
<evidence type="ECO:0000256" key="1">
    <source>
        <dbReference type="ARBA" id="ARBA00004651"/>
    </source>
</evidence>
<protein>
    <submittedName>
        <fullName evidence="8">Type II secretion system F family protein</fullName>
    </submittedName>
</protein>
<keyword evidence="5 6" id="KW-0472">Membrane</keyword>
<feature type="transmembrane region" description="Helical" evidence="6">
    <location>
        <begin position="46"/>
        <end position="79"/>
    </location>
</feature>
<comment type="subcellular location">
    <subcellularLocation>
        <location evidence="1">Cell membrane</location>
        <topology evidence="1">Multi-pass membrane protein</topology>
    </subcellularLocation>
</comment>
<evidence type="ECO:0000256" key="5">
    <source>
        <dbReference type="ARBA" id="ARBA00023136"/>
    </source>
</evidence>
<dbReference type="InterPro" id="IPR018076">
    <property type="entry name" value="T2SS_GspF_dom"/>
</dbReference>
<evidence type="ECO:0000256" key="2">
    <source>
        <dbReference type="ARBA" id="ARBA00022475"/>
    </source>
</evidence>
<dbReference type="RefSeq" id="WP_205113856.1">
    <property type="nucleotide sequence ID" value="NZ_JAFBCM010000001.1"/>
</dbReference>
<keyword evidence="9" id="KW-1185">Reference proteome</keyword>
<dbReference type="PANTHER" id="PTHR35007">
    <property type="entry name" value="INTEGRAL MEMBRANE PROTEIN-RELATED"/>
    <property type="match status" value="1"/>
</dbReference>
<keyword evidence="2" id="KW-1003">Cell membrane</keyword>
<evidence type="ECO:0000313" key="9">
    <source>
        <dbReference type="Proteomes" id="UP001595699"/>
    </source>
</evidence>
<comment type="caution">
    <text evidence="8">The sequence shown here is derived from an EMBL/GenBank/DDBJ whole genome shotgun (WGS) entry which is preliminary data.</text>
</comment>
<evidence type="ECO:0000256" key="4">
    <source>
        <dbReference type="ARBA" id="ARBA00022989"/>
    </source>
</evidence>
<accession>A0ABV7YDN4</accession>
<dbReference type="Proteomes" id="UP001595699">
    <property type="component" value="Unassembled WGS sequence"/>
</dbReference>
<keyword evidence="4 6" id="KW-1133">Transmembrane helix</keyword>
<evidence type="ECO:0000256" key="6">
    <source>
        <dbReference type="SAM" id="Phobius"/>
    </source>
</evidence>
<name>A0ABV7YDN4_9ACTN</name>
<evidence type="ECO:0000256" key="3">
    <source>
        <dbReference type="ARBA" id="ARBA00022692"/>
    </source>
</evidence>
<organism evidence="8 9">
    <name type="scientific">Tenggerimyces flavus</name>
    <dbReference type="NCBI Taxonomy" id="1708749"/>
    <lineage>
        <taxon>Bacteria</taxon>
        <taxon>Bacillati</taxon>
        <taxon>Actinomycetota</taxon>
        <taxon>Actinomycetes</taxon>
        <taxon>Propionibacteriales</taxon>
        <taxon>Nocardioidaceae</taxon>
        <taxon>Tenggerimyces</taxon>
    </lineage>
</organism>
<reference evidence="9" key="1">
    <citation type="journal article" date="2019" name="Int. J. Syst. Evol. Microbiol.">
        <title>The Global Catalogue of Microorganisms (GCM) 10K type strain sequencing project: providing services to taxonomists for standard genome sequencing and annotation.</title>
        <authorList>
            <consortium name="The Broad Institute Genomics Platform"/>
            <consortium name="The Broad Institute Genome Sequencing Center for Infectious Disease"/>
            <person name="Wu L."/>
            <person name="Ma J."/>
        </authorList>
    </citation>
    <scope>NUCLEOTIDE SEQUENCE [LARGE SCALE GENOMIC DNA]</scope>
    <source>
        <strain evidence="9">CGMCC 4.7241</strain>
    </source>
</reference>
<keyword evidence="3 6" id="KW-0812">Transmembrane</keyword>
<gene>
    <name evidence="8" type="ORF">ACFOUW_18985</name>
</gene>
<evidence type="ECO:0000313" key="8">
    <source>
        <dbReference type="EMBL" id="MFC3762933.1"/>
    </source>
</evidence>
<dbReference type="Pfam" id="PF00482">
    <property type="entry name" value="T2SSF"/>
    <property type="match status" value="1"/>
</dbReference>
<feature type="transmembrane region" description="Helical" evidence="6">
    <location>
        <begin position="212"/>
        <end position="232"/>
    </location>
</feature>
<feature type="transmembrane region" description="Helical" evidence="6">
    <location>
        <begin position="238"/>
        <end position="259"/>
    </location>
</feature>
<feature type="domain" description="Type II secretion system protein GspF" evidence="7">
    <location>
        <begin position="107"/>
        <end position="222"/>
    </location>
</feature>
<proteinExistence type="predicted"/>
<sequence>MNGATWLAAALAGLAAATAIRSSPQALLKRRLGRGRPPPKRNGPSRALIAAVIIAGATTTTVIGGPAGILVALLAAAAATVGKRILSARRANQARRVQQAKVREACGILATELAAGRPPENALQAAADVLPELAPIAATGRMGGDIPTALRAIDGPGTEALRQIAAAWAVAEHSGAGLAGVVAKVANGLGADELQRREVAAQLAAPRATAKLLAGLPVFGLVLGAGVGSNPYHVLFGTGYGIACLVVGAALTAAGLFWVERLAQRAERPP</sequence>
<dbReference type="PANTHER" id="PTHR35007:SF4">
    <property type="entry name" value="CONSERVED TRANSMEMBRANE PROTEIN-RELATED"/>
    <property type="match status" value="1"/>
</dbReference>
<evidence type="ECO:0000259" key="7">
    <source>
        <dbReference type="Pfam" id="PF00482"/>
    </source>
</evidence>